<organism evidence="1 2">
    <name type="scientific">Ditylenchus destructor</name>
    <dbReference type="NCBI Taxonomy" id="166010"/>
    <lineage>
        <taxon>Eukaryota</taxon>
        <taxon>Metazoa</taxon>
        <taxon>Ecdysozoa</taxon>
        <taxon>Nematoda</taxon>
        <taxon>Chromadorea</taxon>
        <taxon>Rhabditida</taxon>
        <taxon>Tylenchina</taxon>
        <taxon>Tylenchomorpha</taxon>
        <taxon>Sphaerularioidea</taxon>
        <taxon>Anguinidae</taxon>
        <taxon>Anguininae</taxon>
        <taxon>Ditylenchus</taxon>
    </lineage>
</organism>
<reference evidence="1" key="1">
    <citation type="submission" date="2022-01" db="EMBL/GenBank/DDBJ databases">
        <title>Genome Sequence Resource for Two Populations of Ditylenchus destructor, the Migratory Endoparasitic Phytonematode.</title>
        <authorList>
            <person name="Zhang H."/>
            <person name="Lin R."/>
            <person name="Xie B."/>
        </authorList>
    </citation>
    <scope>NUCLEOTIDE SEQUENCE</scope>
    <source>
        <strain evidence="1">BazhouSP</strain>
    </source>
</reference>
<dbReference type="EMBL" id="JAKKPZ010000147">
    <property type="protein sequence ID" value="KAI1700365.1"/>
    <property type="molecule type" value="Genomic_DNA"/>
</dbReference>
<dbReference type="AlphaFoldDB" id="A0AAD4MSN0"/>
<accession>A0AAD4MSN0</accession>
<dbReference type="Proteomes" id="UP001201812">
    <property type="component" value="Unassembled WGS sequence"/>
</dbReference>
<sequence length="236" mass="27398">MSQKIPDELLISSFQFLDRMQLLALLGISRGIYSKIEREFDDEPYLMISDLNCDYLSGVSPIRYFLKSISHLWTGHNLILNSSSLQPSPELFRLISASSGFLELKFKGSLTVFSQGFLEQDRYYHISISDSSYGPNSDFPYSEIIADILCASGSVEPEKNVRISSRCQPSYDHRIRIFNAIKKKFMSATKSLNFRFEWCFSDGNNYEGPYEEFIIKKTNRLLKQKMYKNIFTVWIF</sequence>
<keyword evidence="2" id="KW-1185">Reference proteome</keyword>
<gene>
    <name evidence="1" type="ORF">DdX_16753</name>
</gene>
<evidence type="ECO:0000313" key="2">
    <source>
        <dbReference type="Proteomes" id="UP001201812"/>
    </source>
</evidence>
<evidence type="ECO:0008006" key="3">
    <source>
        <dbReference type="Google" id="ProtNLM"/>
    </source>
</evidence>
<name>A0AAD4MSN0_9BILA</name>
<comment type="caution">
    <text evidence="1">The sequence shown here is derived from an EMBL/GenBank/DDBJ whole genome shotgun (WGS) entry which is preliminary data.</text>
</comment>
<proteinExistence type="predicted"/>
<protein>
    <recommendedName>
        <fullName evidence="3">F-box domain-containing protein</fullName>
    </recommendedName>
</protein>
<evidence type="ECO:0000313" key="1">
    <source>
        <dbReference type="EMBL" id="KAI1700365.1"/>
    </source>
</evidence>